<reference evidence="2" key="1">
    <citation type="submission" date="2016-04" db="EMBL/GenBank/DDBJ databases">
        <authorList>
            <person name="Evans L.H."/>
            <person name="Alamgir A."/>
            <person name="Owens N."/>
            <person name="Weber N.D."/>
            <person name="Virtaneva K."/>
            <person name="Barbian K."/>
            <person name="Babar A."/>
            <person name="Rosenke K."/>
        </authorList>
    </citation>
    <scope>NUCLEOTIDE SEQUENCE</scope>
    <source>
        <strain evidence="2">92-2</strain>
    </source>
</reference>
<evidence type="ECO:0000259" key="1">
    <source>
        <dbReference type="Pfam" id="PF18588"/>
    </source>
</evidence>
<dbReference type="Gene3D" id="3.40.50.12080">
    <property type="match status" value="2"/>
</dbReference>
<dbReference type="EMBL" id="FLUP01000001">
    <property type="protein sequence ID" value="SBW09110.1"/>
    <property type="molecule type" value="Genomic_DNA"/>
</dbReference>
<accession>A0A212KBQ3</accession>
<feature type="domain" description="Polysaccharide biosynthesis enzyme WcbI" evidence="1">
    <location>
        <begin position="27"/>
        <end position="223"/>
    </location>
</feature>
<gene>
    <name evidence="2" type="ORF">KM92DES2_12622</name>
</gene>
<dbReference type="InterPro" id="IPR041307">
    <property type="entry name" value="WcbI"/>
</dbReference>
<protein>
    <recommendedName>
        <fullName evidence="1">Polysaccharide biosynthesis enzyme WcbI domain-containing protein</fullName>
    </recommendedName>
</protein>
<dbReference type="RefSeq" id="WP_227118882.1">
    <property type="nucleotide sequence ID" value="NZ_LT598928.1"/>
</dbReference>
<name>A0A212KBQ3_9BACT</name>
<evidence type="ECO:0000313" key="2">
    <source>
        <dbReference type="EMBL" id="SBW09110.1"/>
    </source>
</evidence>
<sequence length="311" mass="35247">MGMDAGAPQEYGPLTPKTDGTSMTKALCLLHANCQGDALRPLLENTPAFASRFYIRQYVNYTRQSIADSDIERCELFLYQRLAPKWGDLSTEQMLPRLPQHCLSIEIPNLFFKGYWPFWSRDERINFADSLLETLLQKVTPQEALTLYLRGAASLLGDADALNAQAEESLAREEAKEADAPIRCAPLLRERWRDEQMFITVNHPGRELLFHMADSLLRLLGLGALPPSTRGSYVHPLEDFWLPIHPAVGSALHLPFASADKRWPIFHSLLTHREYTLCYMACRANNVPDFLTFLKNLSPDALRLAAKDMTD</sequence>
<dbReference type="AlphaFoldDB" id="A0A212KBQ3"/>
<dbReference type="Pfam" id="PF18588">
    <property type="entry name" value="WcbI"/>
    <property type="match status" value="1"/>
</dbReference>
<proteinExistence type="predicted"/>
<organism evidence="2">
    <name type="scientific">uncultured Desulfovibrio sp</name>
    <dbReference type="NCBI Taxonomy" id="167968"/>
    <lineage>
        <taxon>Bacteria</taxon>
        <taxon>Pseudomonadati</taxon>
        <taxon>Thermodesulfobacteriota</taxon>
        <taxon>Desulfovibrionia</taxon>
        <taxon>Desulfovibrionales</taxon>
        <taxon>Desulfovibrionaceae</taxon>
        <taxon>Desulfovibrio</taxon>
        <taxon>environmental samples</taxon>
    </lineage>
</organism>